<dbReference type="KEGG" id="many:MANY_19660"/>
<dbReference type="EMBL" id="AP022620">
    <property type="protein sequence ID" value="BBZ76629.1"/>
    <property type="molecule type" value="Genomic_DNA"/>
</dbReference>
<feature type="chain" id="PRO_5026781326" evidence="1">
    <location>
        <begin position="42"/>
        <end position="118"/>
    </location>
</feature>
<dbReference type="AlphaFoldDB" id="A0A6N4W6H5"/>
<reference evidence="2 3" key="1">
    <citation type="journal article" date="2019" name="Emerg. Microbes Infect.">
        <title>Comprehensive subspecies identification of 175 nontuberculous mycobacteria species based on 7547 genomic profiles.</title>
        <authorList>
            <person name="Matsumoto Y."/>
            <person name="Kinjo T."/>
            <person name="Motooka D."/>
            <person name="Nabeya D."/>
            <person name="Jung N."/>
            <person name="Uechi K."/>
            <person name="Horii T."/>
            <person name="Iida T."/>
            <person name="Fujita J."/>
            <person name="Nakamura S."/>
        </authorList>
    </citation>
    <scope>NUCLEOTIDE SEQUENCE [LARGE SCALE GENOMIC DNA]</scope>
    <source>
        <strain evidence="2 3">JCM 30275</strain>
    </source>
</reference>
<dbReference type="InterPro" id="IPR055579">
    <property type="entry name" value="DUF7155"/>
</dbReference>
<sequence length="118" mass="11531">MVNTLPVSGERSDMTTANTRARRIAAIGVLAVAAAAVPALAALTDSSTSSTSATGNCLAWVGSRNDGQCISYSNGTPAFIGTPDLGIYGPQANGGNGGGIGVTTGPLLPGQTISIPLG</sequence>
<evidence type="ECO:0000256" key="1">
    <source>
        <dbReference type="SAM" id="SignalP"/>
    </source>
</evidence>
<protein>
    <submittedName>
        <fullName evidence="2">Uncharacterized protein</fullName>
    </submittedName>
</protein>
<evidence type="ECO:0000313" key="3">
    <source>
        <dbReference type="Proteomes" id="UP000467249"/>
    </source>
</evidence>
<proteinExistence type="predicted"/>
<evidence type="ECO:0000313" key="2">
    <source>
        <dbReference type="EMBL" id="BBZ76629.1"/>
    </source>
</evidence>
<dbReference type="Pfam" id="PF23710">
    <property type="entry name" value="DUF7155"/>
    <property type="match status" value="1"/>
</dbReference>
<organism evidence="2 3">
    <name type="scientific">Mycolicibacterium anyangense</name>
    <dbReference type="NCBI Taxonomy" id="1431246"/>
    <lineage>
        <taxon>Bacteria</taxon>
        <taxon>Bacillati</taxon>
        <taxon>Actinomycetota</taxon>
        <taxon>Actinomycetes</taxon>
        <taxon>Mycobacteriales</taxon>
        <taxon>Mycobacteriaceae</taxon>
        <taxon>Mycolicibacterium</taxon>
    </lineage>
</organism>
<feature type="signal peptide" evidence="1">
    <location>
        <begin position="1"/>
        <end position="41"/>
    </location>
</feature>
<keyword evidence="1" id="KW-0732">Signal</keyword>
<gene>
    <name evidence="2" type="ORF">MANY_19660</name>
</gene>
<keyword evidence="3" id="KW-1185">Reference proteome</keyword>
<name>A0A6N4W6H5_9MYCO</name>
<accession>A0A6N4W6H5</accession>
<dbReference type="Proteomes" id="UP000467249">
    <property type="component" value="Chromosome"/>
</dbReference>